<keyword evidence="6" id="KW-0223">Dioxygenase</keyword>
<dbReference type="InterPro" id="IPR017941">
    <property type="entry name" value="Rieske_2Fe-2S"/>
</dbReference>
<reference evidence="6 7" key="1">
    <citation type="submission" date="2015-03" db="EMBL/GenBank/DDBJ databases">
        <title>Genome assembly of Sandaracinus amylolyticus DSM 53668.</title>
        <authorList>
            <person name="Sharma G."/>
            <person name="Subramanian S."/>
        </authorList>
    </citation>
    <scope>NUCLEOTIDE SEQUENCE [LARGE SCALE GENOMIC DNA]</scope>
    <source>
        <strain evidence="6 7">DSM 53668</strain>
    </source>
</reference>
<evidence type="ECO:0000313" key="6">
    <source>
        <dbReference type="EMBL" id="AKF06589.1"/>
    </source>
</evidence>
<dbReference type="SUPFAM" id="SSF50022">
    <property type="entry name" value="ISP domain"/>
    <property type="match status" value="1"/>
</dbReference>
<dbReference type="Proteomes" id="UP000034883">
    <property type="component" value="Chromosome"/>
</dbReference>
<sequence>MSVSDPLRVRVGPRSSLAPERALTARISNDHDGTPREVIVVLDDSGALRAYVNRCKHLPIPIDGGSRRFFDDEGRHLMCGTHGALFRRADGYCIEGPCRGRSLDRVEIEVDESGTIWALG</sequence>
<keyword evidence="7" id="KW-1185">Reference proteome</keyword>
<keyword evidence="2" id="KW-0479">Metal-binding</keyword>
<dbReference type="KEGG" id="samy:DB32_003738"/>
<keyword evidence="1" id="KW-0001">2Fe-2S</keyword>
<evidence type="ECO:0000256" key="4">
    <source>
        <dbReference type="ARBA" id="ARBA00023014"/>
    </source>
</evidence>
<dbReference type="Gene3D" id="2.102.10.10">
    <property type="entry name" value="Rieske [2Fe-2S] iron-sulphur domain"/>
    <property type="match status" value="1"/>
</dbReference>
<dbReference type="PANTHER" id="PTHR40261:SF1">
    <property type="entry name" value="RIESKE DOMAIN-CONTAINING PROTEIN"/>
    <property type="match status" value="1"/>
</dbReference>
<keyword evidence="6" id="KW-0560">Oxidoreductase</keyword>
<feature type="domain" description="Rieske" evidence="5">
    <location>
        <begin position="36"/>
        <end position="117"/>
    </location>
</feature>
<evidence type="ECO:0000256" key="1">
    <source>
        <dbReference type="ARBA" id="ARBA00022714"/>
    </source>
</evidence>
<accession>A0A0F6SFA2</accession>
<dbReference type="InterPro" id="IPR036922">
    <property type="entry name" value="Rieske_2Fe-2S_sf"/>
</dbReference>
<name>A0A0F6SFA2_9BACT</name>
<dbReference type="EMBL" id="CP011125">
    <property type="protein sequence ID" value="AKF06589.1"/>
    <property type="molecule type" value="Genomic_DNA"/>
</dbReference>
<dbReference type="PANTHER" id="PTHR40261">
    <property type="match status" value="1"/>
</dbReference>
<evidence type="ECO:0000313" key="7">
    <source>
        <dbReference type="Proteomes" id="UP000034883"/>
    </source>
</evidence>
<organism evidence="6 7">
    <name type="scientific">Sandaracinus amylolyticus</name>
    <dbReference type="NCBI Taxonomy" id="927083"/>
    <lineage>
        <taxon>Bacteria</taxon>
        <taxon>Pseudomonadati</taxon>
        <taxon>Myxococcota</taxon>
        <taxon>Polyangia</taxon>
        <taxon>Polyangiales</taxon>
        <taxon>Sandaracinaceae</taxon>
        <taxon>Sandaracinus</taxon>
    </lineage>
</organism>
<dbReference type="GO" id="GO:0051537">
    <property type="term" value="F:2 iron, 2 sulfur cluster binding"/>
    <property type="evidence" value="ECO:0007669"/>
    <property type="project" value="UniProtKB-KW"/>
</dbReference>
<dbReference type="Pfam" id="PF00355">
    <property type="entry name" value="Rieske"/>
    <property type="match status" value="1"/>
</dbReference>
<dbReference type="STRING" id="927083.DB32_003738"/>
<dbReference type="GO" id="GO:0046872">
    <property type="term" value="F:metal ion binding"/>
    <property type="evidence" value="ECO:0007669"/>
    <property type="project" value="UniProtKB-KW"/>
</dbReference>
<gene>
    <name evidence="6" type="ORF">DB32_003738</name>
</gene>
<dbReference type="PROSITE" id="PS51296">
    <property type="entry name" value="RIESKE"/>
    <property type="match status" value="1"/>
</dbReference>
<evidence type="ECO:0000256" key="3">
    <source>
        <dbReference type="ARBA" id="ARBA00023004"/>
    </source>
</evidence>
<dbReference type="AlphaFoldDB" id="A0A0F6SFA2"/>
<dbReference type="GO" id="GO:0051213">
    <property type="term" value="F:dioxygenase activity"/>
    <property type="evidence" value="ECO:0007669"/>
    <property type="project" value="UniProtKB-KW"/>
</dbReference>
<evidence type="ECO:0000256" key="2">
    <source>
        <dbReference type="ARBA" id="ARBA00022723"/>
    </source>
</evidence>
<keyword evidence="4" id="KW-0411">Iron-sulfur</keyword>
<keyword evidence="3" id="KW-0408">Iron</keyword>
<protein>
    <submittedName>
        <fullName evidence="6">Ferredoxin subunit of nitrite reductase and ring-hydroxylating dioxygenase</fullName>
    </submittedName>
</protein>
<proteinExistence type="predicted"/>
<dbReference type="CDD" id="cd03467">
    <property type="entry name" value="Rieske"/>
    <property type="match status" value="1"/>
</dbReference>
<evidence type="ECO:0000259" key="5">
    <source>
        <dbReference type="PROSITE" id="PS51296"/>
    </source>
</evidence>